<dbReference type="PANTHER" id="PTHR45128:SF2">
    <property type="entry name" value="METHYLTRANSFERASE DOMAIN-CONTAINING PROTEIN"/>
    <property type="match status" value="1"/>
</dbReference>
<dbReference type="SUPFAM" id="SSF53335">
    <property type="entry name" value="S-adenosyl-L-methionine-dependent methyltransferases"/>
    <property type="match status" value="1"/>
</dbReference>
<accession>A0A4Y3WID2</accession>
<dbReference type="InterPro" id="IPR029063">
    <property type="entry name" value="SAM-dependent_MTases_sf"/>
</dbReference>
<dbReference type="InterPro" id="IPR048711">
    <property type="entry name" value="WHD_Rv2258c"/>
</dbReference>
<organism evidence="4 5">
    <name type="scientific">Pseudonocardia hydrocarbonoxydans</name>
    <dbReference type="NCBI Taxonomy" id="76726"/>
    <lineage>
        <taxon>Bacteria</taxon>
        <taxon>Bacillati</taxon>
        <taxon>Actinomycetota</taxon>
        <taxon>Actinomycetes</taxon>
        <taxon>Pseudonocardiales</taxon>
        <taxon>Pseudonocardiaceae</taxon>
        <taxon>Pseudonocardia</taxon>
    </lineage>
</organism>
<dbReference type="Pfam" id="PF13847">
    <property type="entry name" value="Methyltransf_31"/>
    <property type="match status" value="1"/>
</dbReference>
<reference evidence="4 5" key="1">
    <citation type="submission" date="2019-06" db="EMBL/GenBank/DDBJ databases">
        <title>Whole genome shotgun sequence of Pseudonocardia hydrocarbonoxydans NBRC 14498.</title>
        <authorList>
            <person name="Hosoyama A."/>
            <person name="Uohara A."/>
            <person name="Ohji S."/>
            <person name="Ichikawa N."/>
        </authorList>
    </citation>
    <scope>NUCLEOTIDE SEQUENCE [LARGE SCALE GENOMIC DNA]</scope>
    <source>
        <strain evidence="4 5">NBRC 14498</strain>
    </source>
</reference>
<dbReference type="GO" id="GO:0032259">
    <property type="term" value="P:methylation"/>
    <property type="evidence" value="ECO:0007669"/>
    <property type="project" value="UniProtKB-KW"/>
</dbReference>
<comment type="caution">
    <text evidence="4">The sequence shown here is derived from an EMBL/GenBank/DDBJ whole genome shotgun (WGS) entry which is preliminary data.</text>
</comment>
<dbReference type="InterPro" id="IPR036388">
    <property type="entry name" value="WH-like_DNA-bd_sf"/>
</dbReference>
<dbReference type="CDD" id="cd02440">
    <property type="entry name" value="AdoMet_MTases"/>
    <property type="match status" value="1"/>
</dbReference>
<feature type="domain" description="Methyltransferase" evidence="2">
    <location>
        <begin position="171"/>
        <end position="295"/>
    </location>
</feature>
<evidence type="ECO:0000313" key="4">
    <source>
        <dbReference type="EMBL" id="GEC18712.1"/>
    </source>
</evidence>
<dbReference type="Gene3D" id="1.10.10.10">
    <property type="entry name" value="Winged helix-like DNA-binding domain superfamily/Winged helix DNA-binding domain"/>
    <property type="match status" value="1"/>
</dbReference>
<keyword evidence="4" id="KW-0489">Methyltransferase</keyword>
<evidence type="ECO:0000259" key="2">
    <source>
        <dbReference type="Pfam" id="PF13847"/>
    </source>
</evidence>
<gene>
    <name evidence="4" type="ORF">PHY01_09950</name>
</gene>
<keyword evidence="4" id="KW-0808">Transferase</keyword>
<evidence type="ECO:0000256" key="1">
    <source>
        <dbReference type="SAM" id="Phobius"/>
    </source>
</evidence>
<dbReference type="InterPro" id="IPR036390">
    <property type="entry name" value="WH_DNA-bd_sf"/>
</dbReference>
<dbReference type="Proteomes" id="UP000320338">
    <property type="component" value="Unassembled WGS sequence"/>
</dbReference>
<keyword evidence="1" id="KW-0472">Membrane</keyword>
<dbReference type="EMBL" id="BJNG01000008">
    <property type="protein sequence ID" value="GEC18712.1"/>
    <property type="molecule type" value="Genomic_DNA"/>
</dbReference>
<evidence type="ECO:0000313" key="5">
    <source>
        <dbReference type="Proteomes" id="UP000320338"/>
    </source>
</evidence>
<dbReference type="InterPro" id="IPR053173">
    <property type="entry name" value="SAM-binding_MTase"/>
</dbReference>
<dbReference type="PANTHER" id="PTHR45128">
    <property type="entry name" value="METHYLTRANSFERASE TYPE 11"/>
    <property type="match status" value="1"/>
</dbReference>
<keyword evidence="1" id="KW-0812">Transmembrane</keyword>
<dbReference type="RefSeq" id="WP_141277328.1">
    <property type="nucleotide sequence ID" value="NZ_BAAARZ010000067.1"/>
</dbReference>
<name>A0A4Y3WID2_9PSEU</name>
<keyword evidence="1" id="KW-1133">Transmembrane helix</keyword>
<dbReference type="InterPro" id="IPR025714">
    <property type="entry name" value="Methyltranfer_dom"/>
</dbReference>
<protein>
    <submittedName>
        <fullName evidence="4">SAM-dependent methyltransferase</fullName>
    </submittedName>
</protein>
<dbReference type="AlphaFoldDB" id="A0A4Y3WID2"/>
<dbReference type="Gene3D" id="3.40.50.150">
    <property type="entry name" value="Vaccinia Virus protein VP39"/>
    <property type="match status" value="1"/>
</dbReference>
<dbReference type="OrthoDB" id="9801363at2"/>
<feature type="transmembrane region" description="Helical" evidence="1">
    <location>
        <begin position="12"/>
        <end position="30"/>
    </location>
</feature>
<dbReference type="GO" id="GO:0008168">
    <property type="term" value="F:methyltransferase activity"/>
    <property type="evidence" value="ECO:0007669"/>
    <property type="project" value="UniProtKB-KW"/>
</dbReference>
<proteinExistence type="predicted"/>
<keyword evidence="5" id="KW-1185">Reference proteome</keyword>
<dbReference type="SUPFAM" id="SSF46785">
    <property type="entry name" value="Winged helix' DNA-binding domain"/>
    <property type="match status" value="1"/>
</dbReference>
<dbReference type="Pfam" id="PF21320">
    <property type="entry name" value="WHD_Rv2258c"/>
    <property type="match status" value="1"/>
</dbReference>
<feature type="domain" description="S-adenosylmethionine-dependent methyltransferase Rv2258c-like winged HTH" evidence="3">
    <location>
        <begin position="23"/>
        <end position="95"/>
    </location>
</feature>
<sequence length="354" mass="37548">MDLDRNEVEAFAMQVAGLFTGAVTTAMVVVGDRLGLYRALAGSGPVTPAQLAANTDTHERYVREWLAQQAAAGVVGYESRDDTFTLPPEHAAVLADEDSPAAMAGAALLPTGLFRRTDRIVQAFRTGEGVPWDEQDEAVFEGTERFFRVSYRNSLVEEWIPALEGVAARLEAGARVADVGSGRGAALLILAEAFPRSRFVGYDTHPASVAVARTRAAEAGVADRVRFEVAGCHGFPNEGYDLVCFFDTLHDLGDPVGAAAHARHALAETGTVMLVEPVACDELGANLADNPLAAMQYAASTGLCVANSLSQPVGLALGAQAGEARLRDVLAEAGYRHVRRAAENPFNMVLEARP</sequence>
<evidence type="ECO:0000259" key="3">
    <source>
        <dbReference type="Pfam" id="PF21320"/>
    </source>
</evidence>